<dbReference type="RefSeq" id="WP_154239045.1">
    <property type="nucleotide sequence ID" value="NZ_AP031450.1"/>
</dbReference>
<accession>A0A6N7S7V6</accession>
<dbReference type="GO" id="GO:0003700">
    <property type="term" value="F:DNA-binding transcription factor activity"/>
    <property type="evidence" value="ECO:0007669"/>
    <property type="project" value="InterPro"/>
</dbReference>
<dbReference type="Gene3D" id="3.40.50.10490">
    <property type="entry name" value="Glucose-6-phosphate isomerase like protein, domain 1"/>
    <property type="match status" value="1"/>
</dbReference>
<proteinExistence type="predicted"/>
<evidence type="ECO:0000313" key="9">
    <source>
        <dbReference type="Proteomes" id="UP000433575"/>
    </source>
</evidence>
<evidence type="ECO:0000313" key="7">
    <source>
        <dbReference type="EMBL" id="MSA89889.1"/>
    </source>
</evidence>
<protein>
    <submittedName>
        <fullName evidence="7">SIS domain-containing protein</fullName>
    </submittedName>
</protein>
<dbReference type="InterPro" id="IPR000281">
    <property type="entry name" value="HTH_RpiR"/>
</dbReference>
<evidence type="ECO:0000259" key="5">
    <source>
        <dbReference type="PROSITE" id="PS51071"/>
    </source>
</evidence>
<evidence type="ECO:0000256" key="4">
    <source>
        <dbReference type="SAM" id="MobiDB-lite"/>
    </source>
</evidence>
<dbReference type="Proteomes" id="UP000433575">
    <property type="component" value="Unassembled WGS sequence"/>
</dbReference>
<gene>
    <name evidence="8" type="ORF">GKD88_10980</name>
    <name evidence="7" type="ORF">GKE08_11180</name>
</gene>
<dbReference type="InterPro" id="IPR001347">
    <property type="entry name" value="SIS_dom"/>
</dbReference>
<dbReference type="PANTHER" id="PTHR30514:SF1">
    <property type="entry name" value="HTH-TYPE TRANSCRIPTIONAL REGULATOR HEXR-RELATED"/>
    <property type="match status" value="1"/>
</dbReference>
<dbReference type="InterPro" id="IPR046348">
    <property type="entry name" value="SIS_dom_sf"/>
</dbReference>
<dbReference type="PROSITE" id="PS51464">
    <property type="entry name" value="SIS"/>
    <property type="match status" value="1"/>
</dbReference>
<dbReference type="SUPFAM" id="SSF46689">
    <property type="entry name" value="Homeodomain-like"/>
    <property type="match status" value="1"/>
</dbReference>
<keyword evidence="1" id="KW-0805">Transcription regulation</keyword>
<evidence type="ECO:0000256" key="1">
    <source>
        <dbReference type="ARBA" id="ARBA00023015"/>
    </source>
</evidence>
<dbReference type="InterPro" id="IPR035472">
    <property type="entry name" value="RpiR-like_SIS"/>
</dbReference>
<feature type="domain" description="SIS" evidence="6">
    <location>
        <begin position="118"/>
        <end position="258"/>
    </location>
</feature>
<sequence>MFIVNLKRALPSLTHSENRIAAYLVDNFQSVKDLTSYELAERAEVGQSTIIRFSQKLGYKSYKDLYDDLIKSSLNDMDISSVSPEEDTVETNEKLYRSYDATLKEVMDYNPVQTIDIIVDRLYLAEKVFCFGAQSSNILAKLFTNRLLEIGIEAYNSEDNFVAISLLKKMKKNDVAFFVSSSGESTVTNKLARFAKQQGVTLITITGIQDNTLKRMSDYSLCCPEFIIYTNFKSITNRCSQLFLIDCIYLNLWKKDPERHNKSIRELDDITRPEFGGLPLLPDEEFSFPENHRKK</sequence>
<dbReference type="Gene3D" id="1.10.10.10">
    <property type="entry name" value="Winged helix-like DNA-binding domain superfamily/Winged helix DNA-binding domain"/>
    <property type="match status" value="1"/>
</dbReference>
<feature type="domain" description="HTH rpiR-type" evidence="5">
    <location>
        <begin position="1"/>
        <end position="76"/>
    </location>
</feature>
<organism evidence="7 9">
    <name type="scientific">Holdemania massiliensis</name>
    <dbReference type="NCBI Taxonomy" id="1468449"/>
    <lineage>
        <taxon>Bacteria</taxon>
        <taxon>Bacillati</taxon>
        <taxon>Bacillota</taxon>
        <taxon>Erysipelotrichia</taxon>
        <taxon>Erysipelotrichales</taxon>
        <taxon>Erysipelotrichaceae</taxon>
        <taxon>Holdemania</taxon>
    </lineage>
</organism>
<reference evidence="9 10" key="1">
    <citation type="journal article" date="2019" name="Nat. Med.">
        <title>A library of human gut bacterial isolates paired with longitudinal multiomics data enables mechanistic microbiome research.</title>
        <authorList>
            <person name="Poyet M."/>
            <person name="Groussin M."/>
            <person name="Gibbons S.M."/>
            <person name="Avila-Pacheco J."/>
            <person name="Jiang X."/>
            <person name="Kearney S.M."/>
            <person name="Perrotta A.R."/>
            <person name="Berdy B."/>
            <person name="Zhao S."/>
            <person name="Lieberman T.D."/>
            <person name="Swanson P.K."/>
            <person name="Smith M."/>
            <person name="Roesemann S."/>
            <person name="Alexander J.E."/>
            <person name="Rich S.A."/>
            <person name="Livny J."/>
            <person name="Vlamakis H."/>
            <person name="Clish C."/>
            <person name="Bullock K."/>
            <person name="Deik A."/>
            <person name="Scott J."/>
            <person name="Pierce K.A."/>
            <person name="Xavier R.J."/>
            <person name="Alm E.J."/>
        </authorList>
    </citation>
    <scope>NUCLEOTIDE SEQUENCE [LARGE SCALE GENOMIC DNA]</scope>
    <source>
        <strain evidence="7 9">BIOML-A4</strain>
        <strain evidence="8 10">BIOML-A5</strain>
    </source>
</reference>
<feature type="region of interest" description="Disordered" evidence="4">
    <location>
        <begin position="272"/>
        <end position="295"/>
    </location>
</feature>
<name>A0A6N7S7V6_9FIRM</name>
<dbReference type="OrthoDB" id="3684496at2"/>
<dbReference type="Pfam" id="PF01380">
    <property type="entry name" value="SIS"/>
    <property type="match status" value="1"/>
</dbReference>
<dbReference type="PANTHER" id="PTHR30514">
    <property type="entry name" value="GLUCOKINASE"/>
    <property type="match status" value="1"/>
</dbReference>
<dbReference type="SUPFAM" id="SSF53697">
    <property type="entry name" value="SIS domain"/>
    <property type="match status" value="1"/>
</dbReference>
<evidence type="ECO:0000259" key="6">
    <source>
        <dbReference type="PROSITE" id="PS51464"/>
    </source>
</evidence>
<keyword evidence="2" id="KW-0238">DNA-binding</keyword>
<dbReference type="InterPro" id="IPR047640">
    <property type="entry name" value="RpiR-like"/>
</dbReference>
<dbReference type="PROSITE" id="PS51071">
    <property type="entry name" value="HTH_RPIR"/>
    <property type="match status" value="1"/>
</dbReference>
<dbReference type="InterPro" id="IPR009057">
    <property type="entry name" value="Homeodomain-like_sf"/>
</dbReference>
<dbReference type="Proteomes" id="UP000480929">
    <property type="component" value="Unassembled WGS sequence"/>
</dbReference>
<dbReference type="GO" id="GO:0097367">
    <property type="term" value="F:carbohydrate derivative binding"/>
    <property type="evidence" value="ECO:0007669"/>
    <property type="project" value="InterPro"/>
</dbReference>
<dbReference type="CDD" id="cd05013">
    <property type="entry name" value="SIS_RpiR"/>
    <property type="match status" value="1"/>
</dbReference>
<dbReference type="EMBL" id="WKPI01000019">
    <property type="protein sequence ID" value="MSC33644.1"/>
    <property type="molecule type" value="Genomic_DNA"/>
</dbReference>
<comment type="caution">
    <text evidence="7">The sequence shown here is derived from an EMBL/GenBank/DDBJ whole genome shotgun (WGS) entry which is preliminary data.</text>
</comment>
<dbReference type="InterPro" id="IPR036388">
    <property type="entry name" value="WH-like_DNA-bd_sf"/>
</dbReference>
<evidence type="ECO:0000256" key="2">
    <source>
        <dbReference type="ARBA" id="ARBA00023125"/>
    </source>
</evidence>
<dbReference type="Pfam" id="PF01418">
    <property type="entry name" value="HTH_6"/>
    <property type="match status" value="1"/>
</dbReference>
<dbReference type="GO" id="GO:1901135">
    <property type="term" value="P:carbohydrate derivative metabolic process"/>
    <property type="evidence" value="ECO:0007669"/>
    <property type="project" value="InterPro"/>
</dbReference>
<keyword evidence="10" id="KW-1185">Reference proteome</keyword>
<dbReference type="EMBL" id="WKPJ01000017">
    <property type="protein sequence ID" value="MSA89889.1"/>
    <property type="molecule type" value="Genomic_DNA"/>
</dbReference>
<dbReference type="AlphaFoldDB" id="A0A6N7S7V6"/>
<keyword evidence="3" id="KW-0804">Transcription</keyword>
<dbReference type="GO" id="GO:0003677">
    <property type="term" value="F:DNA binding"/>
    <property type="evidence" value="ECO:0007669"/>
    <property type="project" value="UniProtKB-KW"/>
</dbReference>
<evidence type="ECO:0000256" key="3">
    <source>
        <dbReference type="ARBA" id="ARBA00023163"/>
    </source>
</evidence>
<evidence type="ECO:0000313" key="8">
    <source>
        <dbReference type="EMBL" id="MSC33644.1"/>
    </source>
</evidence>
<evidence type="ECO:0000313" key="10">
    <source>
        <dbReference type="Proteomes" id="UP000480929"/>
    </source>
</evidence>